<gene>
    <name evidence="1" type="ORF">RAK27_19270</name>
</gene>
<dbReference type="Proteomes" id="UP001290462">
    <property type="component" value="Unassembled WGS sequence"/>
</dbReference>
<dbReference type="RefSeq" id="WP_322809934.1">
    <property type="nucleotide sequence ID" value="NZ_JAVBVO010000031.1"/>
</dbReference>
<comment type="caution">
    <text evidence="1">The sequence shown here is derived from an EMBL/GenBank/DDBJ whole genome shotgun (WGS) entry which is preliminary data.</text>
</comment>
<organism evidence="1 2">
    <name type="scientific">Carnobacterium maltaromaticum</name>
    <name type="common">Carnobacterium piscicola</name>
    <dbReference type="NCBI Taxonomy" id="2751"/>
    <lineage>
        <taxon>Bacteria</taxon>
        <taxon>Bacillati</taxon>
        <taxon>Bacillota</taxon>
        <taxon>Bacilli</taxon>
        <taxon>Lactobacillales</taxon>
        <taxon>Carnobacteriaceae</taxon>
        <taxon>Carnobacterium</taxon>
    </lineage>
</organism>
<protein>
    <submittedName>
        <fullName evidence="1">Uncharacterized protein</fullName>
    </submittedName>
</protein>
<evidence type="ECO:0000313" key="2">
    <source>
        <dbReference type="Proteomes" id="UP001290462"/>
    </source>
</evidence>
<proteinExistence type="predicted"/>
<evidence type="ECO:0000313" key="1">
    <source>
        <dbReference type="EMBL" id="MDZ5760789.1"/>
    </source>
</evidence>
<name>A0AAW9K1W8_CARML</name>
<reference evidence="1" key="1">
    <citation type="submission" date="2023-08" db="EMBL/GenBank/DDBJ databases">
        <title>Genomic characterization of piscicolin 126 produced by Carnobacterium maltaromaticum CM22 strain isolated from salmon (Salmo salar).</title>
        <authorList>
            <person name="Gonzalez-Gragera E."/>
            <person name="Garcia-Lopez J.D."/>
            <person name="Teso-Perez C."/>
            <person name="Gimenez-Hernandez I."/>
            <person name="Peralta-Sanchez J.M."/>
            <person name="Valdivia E."/>
            <person name="Montalban-Lopez M."/>
            <person name="Martin-Platero A.M."/>
            <person name="Banos A."/>
            <person name="Martinez-Bueno M."/>
        </authorList>
    </citation>
    <scope>NUCLEOTIDE SEQUENCE</scope>
    <source>
        <strain evidence="1">CM22</strain>
    </source>
</reference>
<dbReference type="EMBL" id="JAVBVO010000031">
    <property type="protein sequence ID" value="MDZ5760789.1"/>
    <property type="molecule type" value="Genomic_DNA"/>
</dbReference>
<dbReference type="AlphaFoldDB" id="A0AAW9K1W8"/>
<sequence>MTKIKSLEGEIMVETEKLQEKLVEVLCEELDLLKKKENNLKINEFAYLVDSLRRLKEVEKL</sequence>
<accession>A0AAW9K1W8</accession>